<organism evidence="1">
    <name type="scientific">Anopheles atroparvus</name>
    <name type="common">European mosquito</name>
    <dbReference type="NCBI Taxonomy" id="41427"/>
    <lineage>
        <taxon>Eukaryota</taxon>
        <taxon>Metazoa</taxon>
        <taxon>Ecdysozoa</taxon>
        <taxon>Arthropoda</taxon>
        <taxon>Hexapoda</taxon>
        <taxon>Insecta</taxon>
        <taxon>Pterygota</taxon>
        <taxon>Neoptera</taxon>
        <taxon>Endopterygota</taxon>
        <taxon>Diptera</taxon>
        <taxon>Nematocera</taxon>
        <taxon>Culicoidea</taxon>
        <taxon>Culicidae</taxon>
        <taxon>Anophelinae</taxon>
        <taxon>Anopheles</taxon>
    </lineage>
</organism>
<protein>
    <submittedName>
        <fullName evidence="1">Uncharacterized protein</fullName>
    </submittedName>
</protein>
<proteinExistence type="predicted"/>
<reference evidence="1" key="1">
    <citation type="submission" date="2022-08" db="UniProtKB">
        <authorList>
            <consortium name="EnsemblMetazoa"/>
        </authorList>
    </citation>
    <scope>IDENTIFICATION</scope>
    <source>
        <strain evidence="1">EBRO</strain>
    </source>
</reference>
<sequence length="115" mass="12734">MTVLRSIADKLLAAVENNSLPTDHDLLPGGCHDLLHHLLSGMVDDNLLRRTTGTGDTGSILDQNLLGRLTGCRSEQHLLGLQRCLARRAGGCGRSSRRRCRWFHDHLLTRQGTLE</sequence>
<dbReference type="VEuPathDB" id="VectorBase:AATE018281"/>
<dbReference type="EnsemblMetazoa" id="AATE018281-RA">
    <property type="protein sequence ID" value="AATE018281-PA.1"/>
    <property type="gene ID" value="AATE018281"/>
</dbReference>
<evidence type="ECO:0000313" key="1">
    <source>
        <dbReference type="EnsemblMetazoa" id="AATE018281-PA.1"/>
    </source>
</evidence>
<name>A0A182JHN3_ANOAO</name>
<dbReference type="AlphaFoldDB" id="A0A182JHN3"/>
<accession>A0A182JHN3</accession>